<comment type="caution">
    <text evidence="1">The sequence shown here is derived from an EMBL/GenBank/DDBJ whole genome shotgun (WGS) entry which is preliminary data.</text>
</comment>
<dbReference type="InterPro" id="IPR016024">
    <property type="entry name" value="ARM-type_fold"/>
</dbReference>
<name>A0A848F5L7_9BURK</name>
<evidence type="ECO:0000313" key="1">
    <source>
        <dbReference type="EMBL" id="NML14692.1"/>
    </source>
</evidence>
<gene>
    <name evidence="1" type="ORF">HHL10_06835</name>
</gene>
<keyword evidence="2" id="KW-1185">Reference proteome</keyword>
<dbReference type="EMBL" id="JABBFW010000003">
    <property type="protein sequence ID" value="NML14692.1"/>
    <property type="molecule type" value="Genomic_DNA"/>
</dbReference>
<dbReference type="SUPFAM" id="SSF48371">
    <property type="entry name" value="ARM repeat"/>
    <property type="match status" value="1"/>
</dbReference>
<organism evidence="1 2">
    <name type="scientific">Azohydromonas caseinilytica</name>
    <dbReference type="NCBI Taxonomy" id="2728836"/>
    <lineage>
        <taxon>Bacteria</taxon>
        <taxon>Pseudomonadati</taxon>
        <taxon>Pseudomonadota</taxon>
        <taxon>Betaproteobacteria</taxon>
        <taxon>Burkholderiales</taxon>
        <taxon>Sphaerotilaceae</taxon>
        <taxon>Azohydromonas</taxon>
    </lineage>
</organism>
<dbReference type="Pfam" id="PF13646">
    <property type="entry name" value="HEAT_2"/>
    <property type="match status" value="1"/>
</dbReference>
<protein>
    <submittedName>
        <fullName evidence="1">HEAT repeat domain-containing protein</fullName>
    </submittedName>
</protein>
<evidence type="ECO:0000313" key="2">
    <source>
        <dbReference type="Proteomes" id="UP000574067"/>
    </source>
</evidence>
<dbReference type="RefSeq" id="WP_169159592.1">
    <property type="nucleotide sequence ID" value="NZ_JABBFW010000003.1"/>
</dbReference>
<dbReference type="Gene3D" id="1.25.10.10">
    <property type="entry name" value="Leucine-rich Repeat Variant"/>
    <property type="match status" value="1"/>
</dbReference>
<sequence>MAPEPLSQGQGLSPAAEPGKAVGISDGLLSLSVKNQALGSVLNEIGRQSGIDFHVPGEIAAHPVSVSMRGMPVEQGLARVLAHYDSIYYFAARNSAARSLVSVWVYPQGQGFAAGSDNGHRDAGRRLDAELAYRSPIRLATDADPAIRLQAISTLAEGSEAGVDRATARAALETALSDPDAQVRAQALSGLVSNDSNAAFAYQIQGLRDADPAVRLMAVETLAAEGEGRALLQSALNDPDEAVRQAARLQLEPHSPK</sequence>
<dbReference type="Proteomes" id="UP000574067">
    <property type="component" value="Unassembled WGS sequence"/>
</dbReference>
<proteinExistence type="predicted"/>
<reference evidence="1 2" key="1">
    <citation type="submission" date="2020-04" db="EMBL/GenBank/DDBJ databases">
        <title>Azohydromonas sp. isolated from soil.</title>
        <authorList>
            <person name="Dahal R.H."/>
        </authorList>
    </citation>
    <scope>NUCLEOTIDE SEQUENCE [LARGE SCALE GENOMIC DNA]</scope>
    <source>
        <strain evidence="1 2">G-1-1-14</strain>
    </source>
</reference>
<accession>A0A848F5L7</accession>
<dbReference type="InterPro" id="IPR011989">
    <property type="entry name" value="ARM-like"/>
</dbReference>
<dbReference type="AlphaFoldDB" id="A0A848F5L7"/>